<dbReference type="PANTHER" id="PTHR22923:SF62">
    <property type="entry name" value="CVP18"/>
    <property type="match status" value="1"/>
</dbReference>
<dbReference type="HOGENOM" id="CLU_054635_0_0_1"/>
<dbReference type="AlphaFoldDB" id="E9GDZ2"/>
<keyword evidence="2" id="KW-0964">Secreted</keyword>
<sequence length="417" mass="47389">MQFIVMLILGIFFPAFAWIGFKLADFFERKTKWGPVANQPDVHHLMATVPEGKVDQLEKDDRFNKREIDRYEEQFQNLCAVTTNEKNQRTAEAHHQTFPPSVPIANNSAADECVTENQLSTLQFRIEKSKKEKVLHSETALKWEDTESQLRKEIADLENVVRNHKKALSIKVFEVDSLVQENELLTQNLDSVTTNLEIQLNKLSHLDPELSDEQFATSFPLETQNEEAKQEAIMWRTRFEALQSENRKMWEIREDTLRSGQKAKRLADEQLAALAEALTALQQAIPDAKKRSCGSGGKRGRDVGQIQTKPKLRTRLLTWIGYADIKTSPDSFHAQRVGLYDAVNTVVPYNLIRLNIGNALNPLTGVFVAPKAGRYYFAFTGLGWATYVKVQLQMKVGSADWIKIGEAHGAAWNTMTL</sequence>
<evidence type="ECO:0000259" key="5">
    <source>
        <dbReference type="PROSITE" id="PS50871"/>
    </source>
</evidence>
<proteinExistence type="predicted"/>
<keyword evidence="3" id="KW-0732">Signal</keyword>
<evidence type="ECO:0000313" key="7">
    <source>
        <dbReference type="Proteomes" id="UP000000305"/>
    </source>
</evidence>
<dbReference type="SUPFAM" id="SSF49842">
    <property type="entry name" value="TNF-like"/>
    <property type="match status" value="1"/>
</dbReference>
<dbReference type="InParanoid" id="E9GDZ2"/>
<gene>
    <name evidence="6" type="ORF">DAPPUDRAFT_101618</name>
</gene>
<keyword evidence="7" id="KW-1185">Reference proteome</keyword>
<evidence type="ECO:0000256" key="3">
    <source>
        <dbReference type="ARBA" id="ARBA00022729"/>
    </source>
</evidence>
<evidence type="ECO:0000313" key="6">
    <source>
        <dbReference type="EMBL" id="EFX82174.1"/>
    </source>
</evidence>
<feature type="domain" description="C1q" evidence="5">
    <location>
        <begin position="325"/>
        <end position="417"/>
    </location>
</feature>
<comment type="subcellular location">
    <subcellularLocation>
        <location evidence="1">Secreted</location>
    </subcellularLocation>
</comment>
<dbReference type="Pfam" id="PF00386">
    <property type="entry name" value="C1q"/>
    <property type="match status" value="1"/>
</dbReference>
<feature type="coiled-coil region" evidence="4">
    <location>
        <begin position="140"/>
        <end position="195"/>
    </location>
</feature>
<dbReference type="InterPro" id="IPR050822">
    <property type="entry name" value="Cerebellin_Synaptic_Org"/>
</dbReference>
<dbReference type="EMBL" id="GL732540">
    <property type="protein sequence ID" value="EFX82174.1"/>
    <property type="molecule type" value="Genomic_DNA"/>
</dbReference>
<protein>
    <recommendedName>
        <fullName evidence="5">C1q domain-containing protein</fullName>
    </recommendedName>
</protein>
<keyword evidence="4" id="KW-0175">Coiled coil</keyword>
<evidence type="ECO:0000256" key="4">
    <source>
        <dbReference type="SAM" id="Coils"/>
    </source>
</evidence>
<dbReference type="InterPro" id="IPR008983">
    <property type="entry name" value="Tumour_necrosis_fac-like_dom"/>
</dbReference>
<name>E9GDZ2_DAPPU</name>
<dbReference type="GO" id="GO:0005615">
    <property type="term" value="C:extracellular space"/>
    <property type="evidence" value="ECO:0000318"/>
    <property type="project" value="GO_Central"/>
</dbReference>
<evidence type="ECO:0000256" key="2">
    <source>
        <dbReference type="ARBA" id="ARBA00022525"/>
    </source>
</evidence>
<feature type="coiled-coil region" evidence="4">
    <location>
        <begin position="225"/>
        <end position="291"/>
    </location>
</feature>
<dbReference type="PANTHER" id="PTHR22923">
    <property type="entry name" value="CEREBELLIN-RELATED"/>
    <property type="match status" value="1"/>
</dbReference>
<dbReference type="InterPro" id="IPR001073">
    <property type="entry name" value="C1q_dom"/>
</dbReference>
<evidence type="ECO:0000256" key="1">
    <source>
        <dbReference type="ARBA" id="ARBA00004613"/>
    </source>
</evidence>
<accession>E9GDZ2</accession>
<dbReference type="Gene3D" id="2.60.120.40">
    <property type="match status" value="1"/>
</dbReference>
<dbReference type="Proteomes" id="UP000000305">
    <property type="component" value="Unassembled WGS sequence"/>
</dbReference>
<dbReference type="KEGG" id="dpx:DAPPUDRAFT_101618"/>
<dbReference type="OrthoDB" id="6154955at2759"/>
<reference evidence="6 7" key="1">
    <citation type="journal article" date="2011" name="Science">
        <title>The ecoresponsive genome of Daphnia pulex.</title>
        <authorList>
            <person name="Colbourne J.K."/>
            <person name="Pfrender M.E."/>
            <person name="Gilbert D."/>
            <person name="Thomas W.K."/>
            <person name="Tucker A."/>
            <person name="Oakley T.H."/>
            <person name="Tokishita S."/>
            <person name="Aerts A."/>
            <person name="Arnold G.J."/>
            <person name="Basu M.K."/>
            <person name="Bauer D.J."/>
            <person name="Caceres C.E."/>
            <person name="Carmel L."/>
            <person name="Casola C."/>
            <person name="Choi J.H."/>
            <person name="Detter J.C."/>
            <person name="Dong Q."/>
            <person name="Dusheyko S."/>
            <person name="Eads B.D."/>
            <person name="Frohlich T."/>
            <person name="Geiler-Samerotte K.A."/>
            <person name="Gerlach D."/>
            <person name="Hatcher P."/>
            <person name="Jogdeo S."/>
            <person name="Krijgsveld J."/>
            <person name="Kriventseva E.V."/>
            <person name="Kultz D."/>
            <person name="Laforsch C."/>
            <person name="Lindquist E."/>
            <person name="Lopez J."/>
            <person name="Manak J.R."/>
            <person name="Muller J."/>
            <person name="Pangilinan J."/>
            <person name="Patwardhan R.P."/>
            <person name="Pitluck S."/>
            <person name="Pritham E.J."/>
            <person name="Rechtsteiner A."/>
            <person name="Rho M."/>
            <person name="Rogozin I.B."/>
            <person name="Sakarya O."/>
            <person name="Salamov A."/>
            <person name="Schaack S."/>
            <person name="Shapiro H."/>
            <person name="Shiga Y."/>
            <person name="Skalitzky C."/>
            <person name="Smith Z."/>
            <person name="Souvorov A."/>
            <person name="Sung W."/>
            <person name="Tang Z."/>
            <person name="Tsuchiya D."/>
            <person name="Tu H."/>
            <person name="Vos H."/>
            <person name="Wang M."/>
            <person name="Wolf Y.I."/>
            <person name="Yamagata H."/>
            <person name="Yamada T."/>
            <person name="Ye Y."/>
            <person name="Shaw J.R."/>
            <person name="Andrews J."/>
            <person name="Crease T.J."/>
            <person name="Tang H."/>
            <person name="Lucas S.M."/>
            <person name="Robertson H.M."/>
            <person name="Bork P."/>
            <person name="Koonin E.V."/>
            <person name="Zdobnov E.M."/>
            <person name="Grigoriev I.V."/>
            <person name="Lynch M."/>
            <person name="Boore J.L."/>
        </authorList>
    </citation>
    <scope>NUCLEOTIDE SEQUENCE [LARGE SCALE GENOMIC DNA]</scope>
</reference>
<dbReference type="PROSITE" id="PS50871">
    <property type="entry name" value="C1Q"/>
    <property type="match status" value="1"/>
</dbReference>
<dbReference type="PhylomeDB" id="E9GDZ2"/>
<organism evidence="6 7">
    <name type="scientific">Daphnia pulex</name>
    <name type="common">Water flea</name>
    <dbReference type="NCBI Taxonomy" id="6669"/>
    <lineage>
        <taxon>Eukaryota</taxon>
        <taxon>Metazoa</taxon>
        <taxon>Ecdysozoa</taxon>
        <taxon>Arthropoda</taxon>
        <taxon>Crustacea</taxon>
        <taxon>Branchiopoda</taxon>
        <taxon>Diplostraca</taxon>
        <taxon>Cladocera</taxon>
        <taxon>Anomopoda</taxon>
        <taxon>Daphniidae</taxon>
        <taxon>Daphnia</taxon>
    </lineage>
</organism>